<dbReference type="PANTHER" id="PTHR42800:SF1">
    <property type="entry name" value="EXOINULINASE INUD (AFU_ORTHOLOGUE AFUA_5G00480)"/>
    <property type="match status" value="1"/>
</dbReference>
<name>A0ABZ2R8H1_9MICC</name>
<feature type="compositionally biased region" description="Low complexity" evidence="5">
    <location>
        <begin position="1"/>
        <end position="29"/>
    </location>
</feature>
<evidence type="ECO:0000256" key="2">
    <source>
        <dbReference type="ARBA" id="ARBA00022801"/>
    </source>
</evidence>
<evidence type="ECO:0000259" key="7">
    <source>
        <dbReference type="Pfam" id="PF08244"/>
    </source>
</evidence>
<dbReference type="InterPro" id="IPR013189">
    <property type="entry name" value="Glyco_hydro_32_C"/>
</dbReference>
<dbReference type="EMBL" id="CP148033">
    <property type="protein sequence ID" value="WXK94725.1"/>
    <property type="molecule type" value="Genomic_DNA"/>
</dbReference>
<dbReference type="SUPFAM" id="SSF49899">
    <property type="entry name" value="Concanavalin A-like lectins/glucanases"/>
    <property type="match status" value="1"/>
</dbReference>
<evidence type="ECO:0000256" key="3">
    <source>
        <dbReference type="ARBA" id="ARBA00023295"/>
    </source>
</evidence>
<dbReference type="Gene3D" id="2.115.10.20">
    <property type="entry name" value="Glycosyl hydrolase domain, family 43"/>
    <property type="match status" value="1"/>
</dbReference>
<evidence type="ECO:0000313" key="8">
    <source>
        <dbReference type="EMBL" id="WXK94725.1"/>
    </source>
</evidence>
<evidence type="ECO:0000256" key="5">
    <source>
        <dbReference type="SAM" id="MobiDB-lite"/>
    </source>
</evidence>
<dbReference type="Pfam" id="PF00251">
    <property type="entry name" value="Glyco_hydro_32N"/>
    <property type="match status" value="1"/>
</dbReference>
<sequence length="519" mass="55531">MNVLTTAAGAPSASTTGSAGPAGPAGPAADPFRPEWHFTSERNWLNDPNGLVYLNGTYHLFYQHNPFGPEWGNMSWGHATSRDLLRWEEQPVAIPCDEREAIFSGSAVFDEHNTSGLGSAGTPPLVAIYTSAYSGASPLAGRQAQSLAYSLDEGTTWTKYSGNPVLDRASADFRDPKVFWYDGGAGSYWVMVAVEAVERQVVLYKSADLKNWEHLSTFGPANATGGVWECPDLFELPVDGNPADSRWVLIVNINPGGIAGGSAGQYFLGAFDGVEFRSESTVTEGLQQDGSLMREYGWLDWGRDYYAAVSFSGIADGRRIMIGWMNNWDYAGSIPTGSWRSAMSLPREVSLARIDGKVVLRQTAIDPFAGQDSPSFSLGPQALAPGVQELPVAAAVARIDVEFEPGTANSVGLLVRAGGAERTVISYDVADCILRLDRRESGQADFHAAFPSVEAVAVPLQDGRLRLGIHLDRCSVEVFAQDGLATITDLVFPVEASTALAVFAEGGGAHLVALDVVGR</sequence>
<dbReference type="GO" id="GO:0016787">
    <property type="term" value="F:hydrolase activity"/>
    <property type="evidence" value="ECO:0007669"/>
    <property type="project" value="UniProtKB-KW"/>
</dbReference>
<dbReference type="CDD" id="cd18622">
    <property type="entry name" value="GH32_Inu-like"/>
    <property type="match status" value="1"/>
</dbReference>
<dbReference type="PANTHER" id="PTHR42800">
    <property type="entry name" value="EXOINULINASE INUD (AFU_ORTHOLOGUE AFUA_5G00480)"/>
    <property type="match status" value="1"/>
</dbReference>
<protein>
    <submittedName>
        <fullName evidence="8">Glycoside hydrolase family 32 protein</fullName>
    </submittedName>
</protein>
<feature type="region of interest" description="Disordered" evidence="5">
    <location>
        <begin position="1"/>
        <end position="33"/>
    </location>
</feature>
<dbReference type="InterPro" id="IPR023296">
    <property type="entry name" value="Glyco_hydro_beta-prop_sf"/>
</dbReference>
<evidence type="ECO:0000313" key="9">
    <source>
        <dbReference type="Proteomes" id="UP001623384"/>
    </source>
</evidence>
<comment type="similarity">
    <text evidence="1 4">Belongs to the glycosyl hydrolase 32 family.</text>
</comment>
<keyword evidence="2 4" id="KW-0378">Hydrolase</keyword>
<dbReference type="InterPro" id="IPR013148">
    <property type="entry name" value="Glyco_hydro_32_N"/>
</dbReference>
<proteinExistence type="inferred from homology"/>
<dbReference type="InterPro" id="IPR001362">
    <property type="entry name" value="Glyco_hydro_32"/>
</dbReference>
<keyword evidence="9" id="KW-1185">Reference proteome</keyword>
<keyword evidence="3 4" id="KW-0326">Glycosidase</keyword>
<feature type="domain" description="Glycosyl hydrolase family 32 N-terminal" evidence="6">
    <location>
        <begin position="37"/>
        <end position="358"/>
    </location>
</feature>
<accession>A0ABZ2R8H1</accession>
<evidence type="ECO:0000259" key="6">
    <source>
        <dbReference type="Pfam" id="PF00251"/>
    </source>
</evidence>
<dbReference type="Pfam" id="PF08244">
    <property type="entry name" value="Glyco_hydro_32C"/>
    <property type="match status" value="1"/>
</dbReference>
<dbReference type="SUPFAM" id="SSF75005">
    <property type="entry name" value="Arabinanase/levansucrase/invertase"/>
    <property type="match status" value="1"/>
</dbReference>
<dbReference type="InterPro" id="IPR013320">
    <property type="entry name" value="ConA-like_dom_sf"/>
</dbReference>
<organism evidence="8 9">
    <name type="scientific">Pseudarthrobacter quantipunctorum</name>
    <dbReference type="NCBI Taxonomy" id="3128980"/>
    <lineage>
        <taxon>Bacteria</taxon>
        <taxon>Bacillati</taxon>
        <taxon>Actinomycetota</taxon>
        <taxon>Actinomycetes</taxon>
        <taxon>Micrococcales</taxon>
        <taxon>Micrococcaceae</taxon>
        <taxon>Pseudarthrobacter</taxon>
    </lineage>
</organism>
<evidence type="ECO:0000256" key="4">
    <source>
        <dbReference type="RuleBase" id="RU362110"/>
    </source>
</evidence>
<gene>
    <name evidence="8" type="ORF">WHH00_08025</name>
</gene>
<dbReference type="RefSeq" id="WP_406637916.1">
    <property type="nucleotide sequence ID" value="NZ_CP148033.1"/>
</dbReference>
<dbReference type="Gene3D" id="2.60.120.560">
    <property type="entry name" value="Exo-inulinase, domain 1"/>
    <property type="match status" value="1"/>
</dbReference>
<reference evidence="8 9" key="1">
    <citation type="submission" date="2024-03" db="EMBL/GenBank/DDBJ databases">
        <title>Rhodococcus navarretei sp. nov. and Pseudarthrobacter quantumdoti sp. nov., two new species with the ability to biosynthesize Quantum Dots isolated from soil samples at Union Glacier, Antarctica.</title>
        <authorList>
            <person name="Vargas M."/>
        </authorList>
    </citation>
    <scope>NUCLEOTIDE SEQUENCE [LARGE SCALE GENOMIC DNA]</scope>
    <source>
        <strain evidence="8 9">RC-2-3</strain>
    </source>
</reference>
<dbReference type="Proteomes" id="UP001623384">
    <property type="component" value="Chromosome"/>
</dbReference>
<feature type="domain" description="Glycosyl hydrolase family 32 C-terminal" evidence="7">
    <location>
        <begin position="393"/>
        <end position="515"/>
    </location>
</feature>
<dbReference type="SMART" id="SM00640">
    <property type="entry name" value="Glyco_32"/>
    <property type="match status" value="1"/>
</dbReference>
<evidence type="ECO:0000256" key="1">
    <source>
        <dbReference type="ARBA" id="ARBA00009902"/>
    </source>
</evidence>